<feature type="domain" description="Strawberry notch AAA" evidence="1">
    <location>
        <begin position="1"/>
        <end position="100"/>
    </location>
</feature>
<dbReference type="Proteomes" id="UP001472677">
    <property type="component" value="Unassembled WGS sequence"/>
</dbReference>
<proteinExistence type="predicted"/>
<dbReference type="InterPro" id="IPR039187">
    <property type="entry name" value="SNO_AAA"/>
</dbReference>
<accession>A0ABR2AUP2</accession>
<comment type="caution">
    <text evidence="2">The sequence shown here is derived from an EMBL/GenBank/DDBJ whole genome shotgun (WGS) entry which is preliminary data.</text>
</comment>
<dbReference type="PANTHER" id="PTHR12706">
    <property type="entry name" value="STRAWBERRY NOTCH-RELATED"/>
    <property type="match status" value="1"/>
</dbReference>
<reference evidence="2 3" key="1">
    <citation type="journal article" date="2024" name="G3 (Bethesda)">
        <title>Genome assembly of Hibiscus sabdariffa L. provides insights into metabolisms of medicinal natural products.</title>
        <authorList>
            <person name="Kim T."/>
        </authorList>
    </citation>
    <scope>NUCLEOTIDE SEQUENCE [LARGE SCALE GENOMIC DNA]</scope>
    <source>
        <strain evidence="2">TK-2024</strain>
        <tissue evidence="2">Old leaves</tissue>
    </source>
</reference>
<evidence type="ECO:0000313" key="3">
    <source>
        <dbReference type="Proteomes" id="UP001472677"/>
    </source>
</evidence>
<dbReference type="EMBL" id="JBBPBM010000302">
    <property type="protein sequence ID" value="KAK8497644.1"/>
    <property type="molecule type" value="Genomic_DNA"/>
</dbReference>
<name>A0ABR2AUP2_9ROSI</name>
<protein>
    <recommendedName>
        <fullName evidence="1">Strawberry notch AAA domain-containing protein</fullName>
    </recommendedName>
</protein>
<evidence type="ECO:0000259" key="1">
    <source>
        <dbReference type="Pfam" id="PF13872"/>
    </source>
</evidence>
<gene>
    <name evidence="2" type="ORF">V6N12_042832</name>
</gene>
<keyword evidence="3" id="KW-1185">Reference proteome</keyword>
<evidence type="ECO:0000313" key="2">
    <source>
        <dbReference type="EMBL" id="KAK8497644.1"/>
    </source>
</evidence>
<dbReference type="PANTHER" id="PTHR12706:SF13">
    <property type="entry name" value="PROTEIN FORGETTER 1"/>
    <property type="match status" value="1"/>
</dbReference>
<dbReference type="Pfam" id="PF13872">
    <property type="entry name" value="AAA_34"/>
    <property type="match status" value="1"/>
</dbReference>
<organism evidence="2 3">
    <name type="scientific">Hibiscus sabdariffa</name>
    <name type="common">roselle</name>
    <dbReference type="NCBI Taxonomy" id="183260"/>
    <lineage>
        <taxon>Eukaryota</taxon>
        <taxon>Viridiplantae</taxon>
        <taxon>Streptophyta</taxon>
        <taxon>Embryophyta</taxon>
        <taxon>Tracheophyta</taxon>
        <taxon>Spermatophyta</taxon>
        <taxon>Magnoliopsida</taxon>
        <taxon>eudicotyledons</taxon>
        <taxon>Gunneridae</taxon>
        <taxon>Pentapetalae</taxon>
        <taxon>rosids</taxon>
        <taxon>malvids</taxon>
        <taxon>Malvales</taxon>
        <taxon>Malvaceae</taxon>
        <taxon>Malvoideae</taxon>
        <taxon>Hibiscus</taxon>
    </lineage>
</organism>
<dbReference type="InterPro" id="IPR026741">
    <property type="entry name" value="SNO"/>
</dbReference>
<sequence length="110" mass="11814">MPSGARAGFFVGDGAGVVKGLNNCRVNMEEPTPYKEESTFDARRDLDDVGAACIEVHALNKAALNKLPCSKLPCSKLDLKFVGINQGVVFLTYSSLIGIMRNDVFVCSSL</sequence>